<name>A0ABP9WKS4_9GAMM</name>
<gene>
    <name evidence="15" type="primary">apnhaP</name>
    <name evidence="15" type="ORF">Maes01_00331</name>
</gene>
<evidence type="ECO:0000256" key="11">
    <source>
        <dbReference type="ARBA" id="ARBA00023201"/>
    </source>
</evidence>
<feature type="transmembrane region" description="Helical" evidence="13">
    <location>
        <begin position="64"/>
        <end position="84"/>
    </location>
</feature>
<evidence type="ECO:0000313" key="16">
    <source>
        <dbReference type="Proteomes" id="UP001408594"/>
    </source>
</evidence>
<evidence type="ECO:0000259" key="14">
    <source>
        <dbReference type="Pfam" id="PF00999"/>
    </source>
</evidence>
<feature type="transmembrane region" description="Helical" evidence="13">
    <location>
        <begin position="356"/>
        <end position="377"/>
    </location>
</feature>
<evidence type="ECO:0000256" key="4">
    <source>
        <dbReference type="ARBA" id="ARBA00022449"/>
    </source>
</evidence>
<organism evidence="15 16">
    <name type="scientific">Microbulbifer aestuariivivens</name>
    <dbReference type="NCBI Taxonomy" id="1908308"/>
    <lineage>
        <taxon>Bacteria</taxon>
        <taxon>Pseudomonadati</taxon>
        <taxon>Pseudomonadota</taxon>
        <taxon>Gammaproteobacteria</taxon>
        <taxon>Cellvibrionales</taxon>
        <taxon>Microbulbiferaceae</taxon>
        <taxon>Microbulbifer</taxon>
    </lineage>
</organism>
<dbReference type="RefSeq" id="WP_345548231.1">
    <property type="nucleotide sequence ID" value="NZ_BAABRT010000002.1"/>
</dbReference>
<accession>A0ABP9WKS4</accession>
<feature type="transmembrane region" description="Helical" evidence="13">
    <location>
        <begin position="167"/>
        <end position="189"/>
    </location>
</feature>
<keyword evidence="10 13" id="KW-0472">Membrane</keyword>
<feature type="transmembrane region" description="Helical" evidence="13">
    <location>
        <begin position="201"/>
        <end position="224"/>
    </location>
</feature>
<evidence type="ECO:0000256" key="10">
    <source>
        <dbReference type="ARBA" id="ARBA00023136"/>
    </source>
</evidence>
<feature type="region of interest" description="Disordered" evidence="12">
    <location>
        <begin position="426"/>
        <end position="446"/>
    </location>
</feature>
<keyword evidence="4" id="KW-0050">Antiport</keyword>
<keyword evidence="16" id="KW-1185">Reference proteome</keyword>
<dbReference type="Gene3D" id="6.10.140.1330">
    <property type="match status" value="1"/>
</dbReference>
<comment type="similarity">
    <text evidence="2">Belongs to the monovalent cation:proton antiporter 1 (CPA1) transporter (TC 2.A.36) family.</text>
</comment>
<sequence>MESADSVIRLVGQGLYMAVAAVAGLALARVLRTDNTLGCLLAGVLAGMLLPVMDFDTGLRTQNLQALVFFVILPVLIFEAAWQIEPAILKRWLGPVLLFSTIGVALSAILIGLLTYYGSDYHRGIPWIAALLTGVILAATDPVSVVCKLRAEAAGEDLITLVEGESLFNDAAAILLYSLTLGVALQLVLAGGAGSGEAPGVGAVTVFFLATFFGGVAVGLLCGLVTAIAVLLLRSAGAALLVLLLAAFGSFYLAEHVVHVSGILSVITCAIVARICLREQQSSFLVHAAPTWQWLSLIFSALIFVIMGLLITWEMFTQLWLAMIVAIAAAVGARALTIFMLAPLARFIGPPIPKEWRLVMGWGGLRGVVAVALALSLPTELPYWWTIQSMVFGVVLFSLLVQGTTCSWLLGKPRLNGGNLNGGNVSGGNVSGGNVSGGKGPADSRE</sequence>
<feature type="transmembrane region" description="Helical" evidence="13">
    <location>
        <begin position="289"/>
        <end position="313"/>
    </location>
</feature>
<comment type="subcellular location">
    <subcellularLocation>
        <location evidence="1">Cell membrane</location>
        <topology evidence="1">Multi-pass membrane protein</topology>
    </subcellularLocation>
</comment>
<protein>
    <submittedName>
        <fullName evidence="15">Na(+)/H(+) antiporter ApNhaP</fullName>
    </submittedName>
</protein>
<keyword evidence="3" id="KW-0813">Transport</keyword>
<reference evidence="15 16" key="1">
    <citation type="submission" date="2024-02" db="EMBL/GenBank/DDBJ databases">
        <title>Microbulbifer aestuariivivens NBRC 112533.</title>
        <authorList>
            <person name="Ichikawa N."/>
            <person name="Katano-Makiyama Y."/>
            <person name="Hidaka K."/>
        </authorList>
    </citation>
    <scope>NUCLEOTIDE SEQUENCE [LARGE SCALE GENOMIC DNA]</scope>
    <source>
        <strain evidence="15 16">NBRC 112533</strain>
    </source>
</reference>
<feature type="transmembrane region" description="Helical" evidence="13">
    <location>
        <begin position="124"/>
        <end position="146"/>
    </location>
</feature>
<evidence type="ECO:0000256" key="1">
    <source>
        <dbReference type="ARBA" id="ARBA00004651"/>
    </source>
</evidence>
<dbReference type="PANTHER" id="PTHR10110:SF195">
    <property type="entry name" value="NA(+)_H(+) ANTIPORTER NHAS2"/>
    <property type="match status" value="1"/>
</dbReference>
<keyword evidence="7 13" id="KW-1133">Transmembrane helix</keyword>
<dbReference type="InterPro" id="IPR018422">
    <property type="entry name" value="Cation/H_exchanger_CPA1"/>
</dbReference>
<dbReference type="EMBL" id="BAABRT010000002">
    <property type="protein sequence ID" value="GAA5523782.1"/>
    <property type="molecule type" value="Genomic_DNA"/>
</dbReference>
<evidence type="ECO:0000256" key="3">
    <source>
        <dbReference type="ARBA" id="ARBA00022448"/>
    </source>
</evidence>
<keyword evidence="9" id="KW-0406">Ion transport</keyword>
<evidence type="ECO:0000256" key="12">
    <source>
        <dbReference type="SAM" id="MobiDB-lite"/>
    </source>
</evidence>
<feature type="transmembrane region" description="Helical" evidence="13">
    <location>
        <begin position="319"/>
        <end position="344"/>
    </location>
</feature>
<comment type="caution">
    <text evidence="15">The sequence shown here is derived from an EMBL/GenBank/DDBJ whole genome shotgun (WGS) entry which is preliminary data.</text>
</comment>
<keyword evidence="5" id="KW-1003">Cell membrane</keyword>
<feature type="transmembrane region" description="Helical" evidence="13">
    <location>
        <begin position="231"/>
        <end position="252"/>
    </location>
</feature>
<feature type="domain" description="Cation/H+ exchanger transmembrane" evidence="14">
    <location>
        <begin position="18"/>
        <end position="410"/>
    </location>
</feature>
<keyword evidence="11" id="KW-0739">Sodium transport</keyword>
<evidence type="ECO:0000256" key="8">
    <source>
        <dbReference type="ARBA" id="ARBA00023053"/>
    </source>
</evidence>
<dbReference type="Pfam" id="PF00999">
    <property type="entry name" value="Na_H_Exchanger"/>
    <property type="match status" value="1"/>
</dbReference>
<dbReference type="Proteomes" id="UP001408594">
    <property type="component" value="Unassembled WGS sequence"/>
</dbReference>
<feature type="transmembrane region" description="Helical" evidence="13">
    <location>
        <begin position="6"/>
        <end position="28"/>
    </location>
</feature>
<feature type="compositionally biased region" description="Gly residues" evidence="12">
    <location>
        <begin position="426"/>
        <end position="440"/>
    </location>
</feature>
<evidence type="ECO:0000256" key="7">
    <source>
        <dbReference type="ARBA" id="ARBA00022989"/>
    </source>
</evidence>
<evidence type="ECO:0000256" key="2">
    <source>
        <dbReference type="ARBA" id="ARBA00007367"/>
    </source>
</evidence>
<keyword evidence="6 13" id="KW-0812">Transmembrane</keyword>
<evidence type="ECO:0000256" key="5">
    <source>
        <dbReference type="ARBA" id="ARBA00022475"/>
    </source>
</evidence>
<feature type="transmembrane region" description="Helical" evidence="13">
    <location>
        <begin position="35"/>
        <end position="52"/>
    </location>
</feature>
<feature type="transmembrane region" description="Helical" evidence="13">
    <location>
        <begin position="383"/>
        <end position="410"/>
    </location>
</feature>
<feature type="transmembrane region" description="Helical" evidence="13">
    <location>
        <begin position="258"/>
        <end position="277"/>
    </location>
</feature>
<dbReference type="InterPro" id="IPR006153">
    <property type="entry name" value="Cation/H_exchanger_TM"/>
</dbReference>
<evidence type="ECO:0000256" key="9">
    <source>
        <dbReference type="ARBA" id="ARBA00023065"/>
    </source>
</evidence>
<feature type="transmembrane region" description="Helical" evidence="13">
    <location>
        <begin position="96"/>
        <end position="118"/>
    </location>
</feature>
<evidence type="ECO:0000256" key="13">
    <source>
        <dbReference type="SAM" id="Phobius"/>
    </source>
</evidence>
<dbReference type="PANTHER" id="PTHR10110">
    <property type="entry name" value="SODIUM/HYDROGEN EXCHANGER"/>
    <property type="match status" value="1"/>
</dbReference>
<evidence type="ECO:0000313" key="15">
    <source>
        <dbReference type="EMBL" id="GAA5523782.1"/>
    </source>
</evidence>
<proteinExistence type="inferred from homology"/>
<keyword evidence="8" id="KW-0915">Sodium</keyword>
<evidence type="ECO:0000256" key="6">
    <source>
        <dbReference type="ARBA" id="ARBA00022692"/>
    </source>
</evidence>